<keyword evidence="7" id="KW-1185">Reference proteome</keyword>
<dbReference type="Proteomes" id="UP001642360">
    <property type="component" value="Unassembled WGS sequence"/>
</dbReference>
<name>A0ABC8SB58_9AQUA</name>
<accession>A0ABC8SB58</accession>
<gene>
    <name evidence="6" type="ORF">ILEXP_LOCUS22404</name>
</gene>
<dbReference type="Pfam" id="PF18209">
    <property type="entry name" value="ESF1"/>
    <property type="match status" value="1"/>
</dbReference>
<evidence type="ECO:0000313" key="7">
    <source>
        <dbReference type="Proteomes" id="UP001642360"/>
    </source>
</evidence>
<evidence type="ECO:0000313" key="6">
    <source>
        <dbReference type="EMBL" id="CAK9154097.1"/>
    </source>
</evidence>
<feature type="region of interest" description="Disordered" evidence="4">
    <location>
        <begin position="1"/>
        <end position="23"/>
    </location>
</feature>
<dbReference type="AlphaFoldDB" id="A0ABC8SB58"/>
<keyword evidence="2" id="KW-0732">Signal</keyword>
<evidence type="ECO:0000256" key="2">
    <source>
        <dbReference type="ARBA" id="ARBA00022729"/>
    </source>
</evidence>
<reference evidence="6 7" key="1">
    <citation type="submission" date="2024-02" db="EMBL/GenBank/DDBJ databases">
        <authorList>
            <person name="Vignale AGUSTIN F."/>
            <person name="Sosa J E."/>
            <person name="Modenutti C."/>
        </authorList>
    </citation>
    <scope>NUCLEOTIDE SEQUENCE [LARGE SCALE GENOMIC DNA]</scope>
</reference>
<keyword evidence="3" id="KW-1015">Disulfide bond</keyword>
<evidence type="ECO:0000256" key="1">
    <source>
        <dbReference type="ARBA" id="ARBA00010149"/>
    </source>
</evidence>
<evidence type="ECO:0000256" key="3">
    <source>
        <dbReference type="ARBA" id="ARBA00023157"/>
    </source>
</evidence>
<comment type="caution">
    <text evidence="6">The sequence shown here is derived from an EMBL/GenBank/DDBJ whole genome shotgun (WGS) entry which is preliminary data.</text>
</comment>
<feature type="domain" description="Embryo surrounding factor 1 brassicaceae" evidence="5">
    <location>
        <begin position="37"/>
        <end position="80"/>
    </location>
</feature>
<dbReference type="EMBL" id="CAUOFW020002491">
    <property type="protein sequence ID" value="CAK9154097.1"/>
    <property type="molecule type" value="Genomic_DNA"/>
</dbReference>
<protein>
    <recommendedName>
        <fullName evidence="5">Embryo surrounding factor 1 brassicaceae domain-containing protein</fullName>
    </recommendedName>
</protein>
<organism evidence="6 7">
    <name type="scientific">Ilex paraguariensis</name>
    <name type="common">yerba mate</name>
    <dbReference type="NCBI Taxonomy" id="185542"/>
    <lineage>
        <taxon>Eukaryota</taxon>
        <taxon>Viridiplantae</taxon>
        <taxon>Streptophyta</taxon>
        <taxon>Embryophyta</taxon>
        <taxon>Tracheophyta</taxon>
        <taxon>Spermatophyta</taxon>
        <taxon>Magnoliopsida</taxon>
        <taxon>eudicotyledons</taxon>
        <taxon>Gunneridae</taxon>
        <taxon>Pentapetalae</taxon>
        <taxon>asterids</taxon>
        <taxon>campanulids</taxon>
        <taxon>Aquifoliales</taxon>
        <taxon>Aquifoliaceae</taxon>
        <taxon>Ilex</taxon>
    </lineage>
</organism>
<evidence type="ECO:0000259" key="5">
    <source>
        <dbReference type="Pfam" id="PF18209"/>
    </source>
</evidence>
<proteinExistence type="inferred from homology"/>
<sequence>MRLSGSDDTIGERRDVQTEGSDVSNVGAAEDNIVDIFLCIKHTCHEGSSEIDCWCCYTGEKKQQSDCWFTIYSCRAKCRARPFPAIP</sequence>
<comment type="similarity">
    <text evidence="1">Belongs to the MEG family.</text>
</comment>
<dbReference type="InterPro" id="IPR041608">
    <property type="entry name" value="ESF1_brassicaceae"/>
</dbReference>
<evidence type="ECO:0000256" key="4">
    <source>
        <dbReference type="SAM" id="MobiDB-lite"/>
    </source>
</evidence>